<evidence type="ECO:0000313" key="3">
    <source>
        <dbReference type="Proteomes" id="UP001262582"/>
    </source>
</evidence>
<dbReference type="Pfam" id="PF04306">
    <property type="entry name" value="DUF456"/>
    <property type="match status" value="1"/>
</dbReference>
<reference evidence="2 3" key="1">
    <citation type="submission" date="2023-09" db="EMBL/GenBank/DDBJ databases">
        <authorList>
            <person name="Rey-Velasco X."/>
        </authorList>
    </citation>
    <scope>NUCLEOTIDE SEQUENCE [LARGE SCALE GENOMIC DNA]</scope>
    <source>
        <strain evidence="2 3">F117</strain>
    </source>
</reference>
<protein>
    <submittedName>
        <fullName evidence="2">DUF456 domain-containing protein</fullName>
    </submittedName>
</protein>
<comment type="caution">
    <text evidence="2">The sequence shown here is derived from an EMBL/GenBank/DDBJ whole genome shotgun (WGS) entry which is preliminary data.</text>
</comment>
<dbReference type="EMBL" id="JAVRHK010000014">
    <property type="protein sequence ID" value="MDT0677994.1"/>
    <property type="molecule type" value="Genomic_DNA"/>
</dbReference>
<keyword evidence="3" id="KW-1185">Reference proteome</keyword>
<keyword evidence="1" id="KW-0812">Transmembrane</keyword>
<dbReference type="PANTHER" id="PTHR39165:SF1">
    <property type="entry name" value="DUF456 DOMAIN-CONTAINING PROTEIN"/>
    <property type="match status" value="1"/>
</dbReference>
<organism evidence="2 3">
    <name type="scientific">Autumnicola musiva</name>
    <dbReference type="NCBI Taxonomy" id="3075589"/>
    <lineage>
        <taxon>Bacteria</taxon>
        <taxon>Pseudomonadati</taxon>
        <taxon>Bacteroidota</taxon>
        <taxon>Flavobacteriia</taxon>
        <taxon>Flavobacteriales</taxon>
        <taxon>Flavobacteriaceae</taxon>
        <taxon>Autumnicola</taxon>
    </lineage>
</organism>
<evidence type="ECO:0000256" key="1">
    <source>
        <dbReference type="SAM" id="Phobius"/>
    </source>
</evidence>
<evidence type="ECO:0000313" key="2">
    <source>
        <dbReference type="EMBL" id="MDT0677994.1"/>
    </source>
</evidence>
<gene>
    <name evidence="2" type="ORF">RM539_15530</name>
</gene>
<feature type="transmembrane region" description="Helical" evidence="1">
    <location>
        <begin position="49"/>
        <end position="71"/>
    </location>
</feature>
<dbReference type="InterPro" id="IPR007403">
    <property type="entry name" value="DUF456"/>
</dbReference>
<accession>A0ABU3D8Z2</accession>
<sequence>MDIIFFSIAALLMILGVMGSILPVVPGVPLSWCGLLVFHLAPSVPVNYWFLGISFFVAALIYILELVIPAMGTKRFGGSRAGVIGTTIGLIVGIFTPIPFAILIGPFVGAFIGEMINKSNSKSALRAAIGSFAGFLASTFMEFMAAFIFLILFLVKFWEYRQIIF</sequence>
<dbReference type="Proteomes" id="UP001262582">
    <property type="component" value="Unassembled WGS sequence"/>
</dbReference>
<dbReference type="PANTHER" id="PTHR39165">
    <property type="entry name" value="IG HYPOTHETICAL 17883"/>
    <property type="match status" value="1"/>
</dbReference>
<name>A0ABU3D8Z2_9FLAO</name>
<feature type="transmembrane region" description="Helical" evidence="1">
    <location>
        <begin position="83"/>
        <end position="112"/>
    </location>
</feature>
<keyword evidence="1" id="KW-1133">Transmembrane helix</keyword>
<feature type="transmembrane region" description="Helical" evidence="1">
    <location>
        <begin position="132"/>
        <end position="155"/>
    </location>
</feature>
<keyword evidence="1" id="KW-0472">Membrane</keyword>
<proteinExistence type="predicted"/>
<dbReference type="RefSeq" id="WP_311504334.1">
    <property type="nucleotide sequence ID" value="NZ_JAVRHK010000014.1"/>
</dbReference>